<dbReference type="GO" id="GO:0016787">
    <property type="term" value="F:hydrolase activity"/>
    <property type="evidence" value="ECO:0007669"/>
    <property type="project" value="UniProtKB-KW"/>
</dbReference>
<evidence type="ECO:0000313" key="3">
    <source>
        <dbReference type="Proteomes" id="UP000308652"/>
    </source>
</evidence>
<dbReference type="PANTHER" id="PTHR17630">
    <property type="entry name" value="DIENELACTONE HYDROLASE"/>
    <property type="match status" value="1"/>
</dbReference>
<accession>A0A5C3M041</accession>
<keyword evidence="3" id="KW-1185">Reference proteome</keyword>
<proteinExistence type="predicted"/>
<dbReference type="InterPro" id="IPR002925">
    <property type="entry name" value="Dienelactn_hydro"/>
</dbReference>
<dbReference type="STRING" id="68775.A0A5C3M041"/>
<sequence length="254" mass="27951">MPLTTDSPLLAGPPGDCCVKGVKHTGDPVGKTITIADVPTYISEPGSSAGSKKVLLFLADVYGPFFVNAQLLQDYFASNGYTVLGLDYFLGDPIHLHLEDADFDRNAWFAKVKAQAADVFPKWVKAVREQYGTDAKYVAVGYCFGGPYALDLAATDDVVASAFAHPAFLTEDNFRKITKPLLLSCAETDHTFPAESRRRAEDILQEVKATYHLQLFSGVTHGFATRGDPEVENSRWAKEESARSVIRWFNRFSS</sequence>
<dbReference type="PANTHER" id="PTHR17630:SF44">
    <property type="entry name" value="PROTEIN AIM2"/>
    <property type="match status" value="1"/>
</dbReference>
<dbReference type="Gene3D" id="3.40.50.1820">
    <property type="entry name" value="alpha/beta hydrolase"/>
    <property type="match status" value="1"/>
</dbReference>
<dbReference type="Proteomes" id="UP000308652">
    <property type="component" value="Unassembled WGS sequence"/>
</dbReference>
<dbReference type="SUPFAM" id="SSF53474">
    <property type="entry name" value="alpha/beta-Hydrolases"/>
    <property type="match status" value="1"/>
</dbReference>
<evidence type="ECO:0000259" key="1">
    <source>
        <dbReference type="Pfam" id="PF01738"/>
    </source>
</evidence>
<dbReference type="InterPro" id="IPR029058">
    <property type="entry name" value="AB_hydrolase_fold"/>
</dbReference>
<protein>
    <submittedName>
        <fullName evidence="2">Alpha/Beta hydrolase protein</fullName>
    </submittedName>
</protein>
<keyword evidence="2" id="KW-0378">Hydrolase</keyword>
<organism evidence="2 3">
    <name type="scientific">Crucibulum laeve</name>
    <dbReference type="NCBI Taxonomy" id="68775"/>
    <lineage>
        <taxon>Eukaryota</taxon>
        <taxon>Fungi</taxon>
        <taxon>Dikarya</taxon>
        <taxon>Basidiomycota</taxon>
        <taxon>Agaricomycotina</taxon>
        <taxon>Agaricomycetes</taxon>
        <taxon>Agaricomycetidae</taxon>
        <taxon>Agaricales</taxon>
        <taxon>Agaricineae</taxon>
        <taxon>Nidulariaceae</taxon>
        <taxon>Crucibulum</taxon>
    </lineage>
</organism>
<dbReference type="OrthoDB" id="1393670at2759"/>
<dbReference type="Pfam" id="PF01738">
    <property type="entry name" value="DLH"/>
    <property type="match status" value="1"/>
</dbReference>
<name>A0A5C3M041_9AGAR</name>
<dbReference type="AlphaFoldDB" id="A0A5C3M041"/>
<evidence type="ECO:0000313" key="2">
    <source>
        <dbReference type="EMBL" id="TFK38809.1"/>
    </source>
</evidence>
<dbReference type="EMBL" id="ML213602">
    <property type="protein sequence ID" value="TFK38809.1"/>
    <property type="molecule type" value="Genomic_DNA"/>
</dbReference>
<feature type="domain" description="Dienelactone hydrolase" evidence="1">
    <location>
        <begin position="40"/>
        <end position="252"/>
    </location>
</feature>
<gene>
    <name evidence="2" type="ORF">BDQ12DRAFT_651203</name>
</gene>
<reference evidence="2 3" key="1">
    <citation type="journal article" date="2019" name="Nat. Ecol. Evol.">
        <title>Megaphylogeny resolves global patterns of mushroom evolution.</title>
        <authorList>
            <person name="Varga T."/>
            <person name="Krizsan K."/>
            <person name="Foldi C."/>
            <person name="Dima B."/>
            <person name="Sanchez-Garcia M."/>
            <person name="Sanchez-Ramirez S."/>
            <person name="Szollosi G.J."/>
            <person name="Szarkandi J.G."/>
            <person name="Papp V."/>
            <person name="Albert L."/>
            <person name="Andreopoulos W."/>
            <person name="Angelini C."/>
            <person name="Antonin V."/>
            <person name="Barry K.W."/>
            <person name="Bougher N.L."/>
            <person name="Buchanan P."/>
            <person name="Buyck B."/>
            <person name="Bense V."/>
            <person name="Catcheside P."/>
            <person name="Chovatia M."/>
            <person name="Cooper J."/>
            <person name="Damon W."/>
            <person name="Desjardin D."/>
            <person name="Finy P."/>
            <person name="Geml J."/>
            <person name="Haridas S."/>
            <person name="Hughes K."/>
            <person name="Justo A."/>
            <person name="Karasinski D."/>
            <person name="Kautmanova I."/>
            <person name="Kiss B."/>
            <person name="Kocsube S."/>
            <person name="Kotiranta H."/>
            <person name="LaButti K.M."/>
            <person name="Lechner B.E."/>
            <person name="Liimatainen K."/>
            <person name="Lipzen A."/>
            <person name="Lukacs Z."/>
            <person name="Mihaltcheva S."/>
            <person name="Morgado L.N."/>
            <person name="Niskanen T."/>
            <person name="Noordeloos M.E."/>
            <person name="Ohm R.A."/>
            <person name="Ortiz-Santana B."/>
            <person name="Ovrebo C."/>
            <person name="Racz N."/>
            <person name="Riley R."/>
            <person name="Savchenko A."/>
            <person name="Shiryaev A."/>
            <person name="Soop K."/>
            <person name="Spirin V."/>
            <person name="Szebenyi C."/>
            <person name="Tomsovsky M."/>
            <person name="Tulloss R.E."/>
            <person name="Uehling J."/>
            <person name="Grigoriev I.V."/>
            <person name="Vagvolgyi C."/>
            <person name="Papp T."/>
            <person name="Martin F.M."/>
            <person name="Miettinen O."/>
            <person name="Hibbett D.S."/>
            <person name="Nagy L.G."/>
        </authorList>
    </citation>
    <scope>NUCLEOTIDE SEQUENCE [LARGE SCALE GENOMIC DNA]</scope>
    <source>
        <strain evidence="2 3">CBS 166.37</strain>
    </source>
</reference>